<keyword evidence="2" id="KW-1185">Reference proteome</keyword>
<organism evidence="1 2">
    <name type="scientific">Zancudomyces culisetae</name>
    <name type="common">Gut fungus</name>
    <name type="synonym">Smittium culisetae</name>
    <dbReference type="NCBI Taxonomy" id="1213189"/>
    <lineage>
        <taxon>Eukaryota</taxon>
        <taxon>Fungi</taxon>
        <taxon>Fungi incertae sedis</taxon>
        <taxon>Zoopagomycota</taxon>
        <taxon>Kickxellomycotina</taxon>
        <taxon>Harpellomycetes</taxon>
        <taxon>Harpellales</taxon>
        <taxon>Legeriomycetaceae</taxon>
        <taxon>Zancudomyces</taxon>
    </lineage>
</organism>
<accession>A0A1R1PTX3</accession>
<dbReference type="SUPFAM" id="SSF50985">
    <property type="entry name" value="RCC1/BLIP-II"/>
    <property type="match status" value="1"/>
</dbReference>
<reference evidence="2" key="1">
    <citation type="submission" date="2017-01" db="EMBL/GenBank/DDBJ databases">
        <authorList>
            <person name="Wang Y."/>
            <person name="White M."/>
            <person name="Kvist S."/>
            <person name="Moncalvo J.-M."/>
        </authorList>
    </citation>
    <scope>NUCLEOTIDE SEQUENCE [LARGE SCALE GENOMIC DNA]</scope>
    <source>
        <strain evidence="2">COL-18-3</strain>
    </source>
</reference>
<name>A0A1R1PTX3_ZANCU</name>
<comment type="caution">
    <text evidence="1">The sequence shown here is derived from an EMBL/GenBank/DDBJ whole genome shotgun (WGS) entry which is preliminary data.</text>
</comment>
<dbReference type="InterPro" id="IPR052830">
    <property type="entry name" value="RCC1_domain-containing"/>
</dbReference>
<dbReference type="EMBL" id="LSSK01000203">
    <property type="protein sequence ID" value="OMH84397.1"/>
    <property type="molecule type" value="Genomic_DNA"/>
</dbReference>
<dbReference type="Gene3D" id="2.130.10.30">
    <property type="entry name" value="Regulator of chromosome condensation 1/beta-lactamase-inhibitor protein II"/>
    <property type="match status" value="1"/>
</dbReference>
<dbReference type="Proteomes" id="UP000188320">
    <property type="component" value="Unassembled WGS sequence"/>
</dbReference>
<protein>
    <submittedName>
        <fullName evidence="1">Uncharacterized protein</fullName>
    </submittedName>
</protein>
<dbReference type="PANTHER" id="PTHR46849">
    <property type="entry name" value="RCC1 DOMAIN-CONTAINING PROTEIN 1"/>
    <property type="match status" value="1"/>
</dbReference>
<proteinExistence type="predicted"/>
<dbReference type="PANTHER" id="PTHR46849:SF1">
    <property type="entry name" value="RCC1 DOMAIN-CONTAINING PROTEIN 1"/>
    <property type="match status" value="1"/>
</dbReference>
<dbReference type="AlphaFoldDB" id="A0A1R1PTX3"/>
<evidence type="ECO:0000313" key="1">
    <source>
        <dbReference type="EMBL" id="OMH84397.1"/>
    </source>
</evidence>
<gene>
    <name evidence="1" type="ORF">AX774_g2071</name>
</gene>
<dbReference type="InterPro" id="IPR009091">
    <property type="entry name" value="RCC1/BLIP-II"/>
</dbReference>
<sequence length="296" mass="33058">MIITQLYEQKVWANRPWNHIPDSKARGDSSSTRNRDKRNCVWSVSLAFGVADDGFLYTCGLNEYGQLGRSEFINQYKKKHNDIAKDSQVQNDGNKLTSAIRCINKQQFYSLPEPVEYFEIRDNHDKNNDMTSNTIIDTNTGLGTDSSVCSTSNRNKGLGTDQSKHSSGKYVDPVVYEASCGQFHTLISTDLGVFSCGWAKYGQLGYHPLQSDETSGNSSSIRLHLEPSNTSKNCSFIFRRIDYYNDDSQMAGSKVNGGNSGSTTDYLEVDIAKDEANINILKAKVMCGPWNSFILI</sequence>
<evidence type="ECO:0000313" key="2">
    <source>
        <dbReference type="Proteomes" id="UP000188320"/>
    </source>
</evidence>